<feature type="transmembrane region" description="Helical" evidence="7">
    <location>
        <begin position="134"/>
        <end position="160"/>
    </location>
</feature>
<dbReference type="OrthoDB" id="3900342at2759"/>
<feature type="transmembrane region" description="Helical" evidence="7">
    <location>
        <begin position="206"/>
        <end position="225"/>
    </location>
</feature>
<evidence type="ECO:0000256" key="2">
    <source>
        <dbReference type="ARBA" id="ARBA00022448"/>
    </source>
</evidence>
<accession>A0A9W9PT79</accession>
<evidence type="ECO:0000256" key="6">
    <source>
        <dbReference type="SAM" id="MobiDB-lite"/>
    </source>
</evidence>
<comment type="subcellular location">
    <subcellularLocation>
        <location evidence="1">Membrane</location>
        <topology evidence="1">Multi-pass membrane protein</topology>
    </subcellularLocation>
</comment>
<dbReference type="PANTHER" id="PTHR45649">
    <property type="entry name" value="AMINO-ACID PERMEASE BAT1"/>
    <property type="match status" value="1"/>
</dbReference>
<feature type="transmembrane region" description="Helical" evidence="7">
    <location>
        <begin position="485"/>
        <end position="506"/>
    </location>
</feature>
<evidence type="ECO:0000256" key="5">
    <source>
        <dbReference type="ARBA" id="ARBA00023136"/>
    </source>
</evidence>
<evidence type="ECO:0000313" key="9">
    <source>
        <dbReference type="Proteomes" id="UP001147746"/>
    </source>
</evidence>
<feature type="transmembrane region" description="Helical" evidence="7">
    <location>
        <begin position="290"/>
        <end position="315"/>
    </location>
</feature>
<feature type="transmembrane region" description="Helical" evidence="7">
    <location>
        <begin position="335"/>
        <end position="358"/>
    </location>
</feature>
<dbReference type="EMBL" id="JAPZBO010000007">
    <property type="protein sequence ID" value="KAJ5310971.1"/>
    <property type="molecule type" value="Genomic_DNA"/>
</dbReference>
<keyword evidence="5 7" id="KW-0472">Membrane</keyword>
<feature type="transmembrane region" description="Helical" evidence="7">
    <location>
        <begin position="450"/>
        <end position="473"/>
    </location>
</feature>
<reference evidence="8" key="1">
    <citation type="submission" date="2022-12" db="EMBL/GenBank/DDBJ databases">
        <authorList>
            <person name="Petersen C."/>
        </authorList>
    </citation>
    <scope>NUCLEOTIDE SEQUENCE</scope>
    <source>
        <strain evidence="8">IBT 21472</strain>
    </source>
</reference>
<feature type="transmembrane region" description="Helical" evidence="7">
    <location>
        <begin position="80"/>
        <end position="98"/>
    </location>
</feature>
<feature type="region of interest" description="Disordered" evidence="6">
    <location>
        <begin position="544"/>
        <end position="578"/>
    </location>
</feature>
<dbReference type="Gene3D" id="1.20.1740.10">
    <property type="entry name" value="Amino acid/polyamine transporter I"/>
    <property type="match status" value="1"/>
</dbReference>
<reference evidence="8" key="2">
    <citation type="journal article" date="2023" name="IMA Fungus">
        <title>Comparative genomic study of the Penicillium genus elucidates a diverse pangenome and 15 lateral gene transfer events.</title>
        <authorList>
            <person name="Petersen C."/>
            <person name="Sorensen T."/>
            <person name="Nielsen M.R."/>
            <person name="Sondergaard T.E."/>
            <person name="Sorensen J.L."/>
            <person name="Fitzpatrick D.A."/>
            <person name="Frisvad J.C."/>
            <person name="Nielsen K.L."/>
        </authorList>
    </citation>
    <scope>NUCLEOTIDE SEQUENCE</scope>
    <source>
        <strain evidence="8">IBT 21472</strain>
    </source>
</reference>
<dbReference type="InterPro" id="IPR004840">
    <property type="entry name" value="Amino_acid_permease_CS"/>
</dbReference>
<dbReference type="GO" id="GO:0022857">
    <property type="term" value="F:transmembrane transporter activity"/>
    <property type="evidence" value="ECO:0007669"/>
    <property type="project" value="InterPro"/>
</dbReference>
<keyword evidence="3 7" id="KW-0812">Transmembrane</keyword>
<proteinExistence type="predicted"/>
<comment type="caution">
    <text evidence="8">The sequence shown here is derived from an EMBL/GenBank/DDBJ whole genome shotgun (WGS) entry which is preliminary data.</text>
</comment>
<organism evidence="8 9">
    <name type="scientific">Penicillium atrosanguineum</name>
    <dbReference type="NCBI Taxonomy" id="1132637"/>
    <lineage>
        <taxon>Eukaryota</taxon>
        <taxon>Fungi</taxon>
        <taxon>Dikarya</taxon>
        <taxon>Ascomycota</taxon>
        <taxon>Pezizomycotina</taxon>
        <taxon>Eurotiomycetes</taxon>
        <taxon>Eurotiomycetidae</taxon>
        <taxon>Eurotiales</taxon>
        <taxon>Aspergillaceae</taxon>
        <taxon>Penicillium</taxon>
    </lineage>
</organism>
<dbReference type="PIRSF" id="PIRSF006060">
    <property type="entry name" value="AA_transporter"/>
    <property type="match status" value="1"/>
</dbReference>
<keyword evidence="2" id="KW-0813">Transport</keyword>
<sequence>MAIEEAMRRQSKVSLGRSETGPDTDKADRGLEDLGYTPELARNRSIWQVTFMCFILSSVPYGLSTTLYYPLAAGGPANIIWGWVLISFLILCVGISLAEITSVYPTAGGVYYQTFVLSPLWCRRVASWICGWSYVAGNITITLAVNFGTALLFIACLNVFENADGTGITDDFQAYQIFLIFLAITLLTHSISAFGNKWLPWLETFAIFWTIAGLIAIVVCLLAVAKEGRHSGAWVFGHFEPQAGWPGGWSFFIGLLQAAYATSATGMIVSLCEEVQEPAIMVPKAMVGTVIINTIAGLIFLIPVCFVLPDLTMLIDLASGQPTPVIFKHALGSSVGAFCLMIPLLVLGIICGVGCVTATSRCTWAFARDGGIPGSNWWKSVNKKLEIPLNALILGMLVEIVLGLIYFGSTAAYNAFSGVGVIFLTTSYACPIAVSLFFRRREDIKNGRFNFGIFGAIANVIALAWSLLAIPLFCMPTLETVTLQSMNYASVVFVGFVFIAAVWYIVWGYQNYRGPPTDAVEHDSDSSSVPEATAKLPKTISELDSKSPAELDSKSRAELDSKPRVELDSKTRAELDSD</sequence>
<gene>
    <name evidence="8" type="ORF">N7476_006831</name>
</gene>
<feature type="region of interest" description="Disordered" evidence="6">
    <location>
        <begin position="1"/>
        <end position="31"/>
    </location>
</feature>
<feature type="transmembrane region" description="Helical" evidence="7">
    <location>
        <begin position="46"/>
        <end position="68"/>
    </location>
</feature>
<evidence type="ECO:0000256" key="4">
    <source>
        <dbReference type="ARBA" id="ARBA00022989"/>
    </source>
</evidence>
<dbReference type="AlphaFoldDB" id="A0A9W9PT79"/>
<keyword evidence="4 7" id="KW-1133">Transmembrane helix</keyword>
<evidence type="ECO:0000256" key="1">
    <source>
        <dbReference type="ARBA" id="ARBA00004141"/>
    </source>
</evidence>
<feature type="transmembrane region" description="Helical" evidence="7">
    <location>
        <begin position="389"/>
        <end position="409"/>
    </location>
</feature>
<dbReference type="GO" id="GO:0006865">
    <property type="term" value="P:amino acid transport"/>
    <property type="evidence" value="ECO:0007669"/>
    <property type="project" value="InterPro"/>
</dbReference>
<keyword evidence="9" id="KW-1185">Reference proteome</keyword>
<evidence type="ECO:0000256" key="3">
    <source>
        <dbReference type="ARBA" id="ARBA00022692"/>
    </source>
</evidence>
<protein>
    <submittedName>
        <fullName evidence="8">Amino acid/polyamine transporter I</fullName>
    </submittedName>
</protein>
<evidence type="ECO:0000256" key="7">
    <source>
        <dbReference type="SAM" id="Phobius"/>
    </source>
</evidence>
<dbReference type="GO" id="GO:0016020">
    <property type="term" value="C:membrane"/>
    <property type="evidence" value="ECO:0007669"/>
    <property type="project" value="UniProtKB-SubCell"/>
</dbReference>
<feature type="transmembrane region" description="Helical" evidence="7">
    <location>
        <begin position="415"/>
        <end position="438"/>
    </location>
</feature>
<name>A0A9W9PT79_9EURO</name>
<evidence type="ECO:0000313" key="8">
    <source>
        <dbReference type="EMBL" id="KAJ5310971.1"/>
    </source>
</evidence>
<dbReference type="Proteomes" id="UP001147746">
    <property type="component" value="Unassembled WGS sequence"/>
</dbReference>
<feature type="transmembrane region" description="Helical" evidence="7">
    <location>
        <begin position="245"/>
        <end position="269"/>
    </location>
</feature>
<dbReference type="PROSITE" id="PS00218">
    <property type="entry name" value="AMINO_ACID_PERMEASE_1"/>
    <property type="match status" value="1"/>
</dbReference>
<dbReference type="InterPro" id="IPR002293">
    <property type="entry name" value="AA/rel_permease1"/>
</dbReference>
<dbReference type="Pfam" id="PF13520">
    <property type="entry name" value="AA_permease_2"/>
    <property type="match status" value="1"/>
</dbReference>
<dbReference type="PANTHER" id="PTHR45649:SF23">
    <property type="entry name" value="TRANSPORTER, PUTATIVE (EUROFUNG)-RELATED"/>
    <property type="match status" value="1"/>
</dbReference>
<feature type="transmembrane region" description="Helical" evidence="7">
    <location>
        <begin position="172"/>
        <end position="194"/>
    </location>
</feature>